<dbReference type="InterPro" id="IPR020846">
    <property type="entry name" value="MFS_dom"/>
</dbReference>
<evidence type="ECO:0000256" key="4">
    <source>
        <dbReference type="ARBA" id="ARBA00022989"/>
    </source>
</evidence>
<dbReference type="OrthoDB" id="370281at2759"/>
<organism evidence="6">
    <name type="scientific">Daphnia magna</name>
    <dbReference type="NCBI Taxonomy" id="35525"/>
    <lineage>
        <taxon>Eukaryota</taxon>
        <taxon>Metazoa</taxon>
        <taxon>Ecdysozoa</taxon>
        <taxon>Arthropoda</taxon>
        <taxon>Crustacea</taxon>
        <taxon>Branchiopoda</taxon>
        <taxon>Diplostraca</taxon>
        <taxon>Cladocera</taxon>
        <taxon>Anomopoda</taxon>
        <taxon>Daphniidae</taxon>
        <taxon>Daphnia</taxon>
    </lineage>
</organism>
<dbReference type="InterPro" id="IPR011701">
    <property type="entry name" value="MFS"/>
</dbReference>
<accession>A0A0P5GQM5</accession>
<dbReference type="AlphaFoldDB" id="A0A0P5GQM5"/>
<dbReference type="Gene3D" id="1.20.1250.20">
    <property type="entry name" value="MFS general substrate transporter like domains"/>
    <property type="match status" value="1"/>
</dbReference>
<dbReference type="InterPro" id="IPR051068">
    <property type="entry name" value="MFS_Domain-Containing_Protein"/>
</dbReference>
<name>A0A0P5GQM5_9CRUS</name>
<keyword evidence="5" id="KW-0472">Membrane</keyword>
<dbReference type="Pfam" id="PF07690">
    <property type="entry name" value="MFS_1"/>
    <property type="match status" value="1"/>
</dbReference>
<evidence type="ECO:0000256" key="5">
    <source>
        <dbReference type="ARBA" id="ARBA00023136"/>
    </source>
</evidence>
<dbReference type="PROSITE" id="PS50850">
    <property type="entry name" value="MFS"/>
    <property type="match status" value="1"/>
</dbReference>
<proteinExistence type="predicted"/>
<dbReference type="PANTHER" id="PTHR23510">
    <property type="entry name" value="INNER MEMBRANE TRANSPORT PROTEIN YAJR"/>
    <property type="match status" value="1"/>
</dbReference>
<dbReference type="GO" id="GO:0012505">
    <property type="term" value="C:endomembrane system"/>
    <property type="evidence" value="ECO:0007669"/>
    <property type="project" value="UniProtKB-SubCell"/>
</dbReference>
<keyword evidence="3" id="KW-0812">Transmembrane</keyword>
<evidence type="ECO:0000256" key="3">
    <source>
        <dbReference type="ARBA" id="ARBA00022692"/>
    </source>
</evidence>
<dbReference type="SUPFAM" id="SSF103473">
    <property type="entry name" value="MFS general substrate transporter"/>
    <property type="match status" value="1"/>
</dbReference>
<dbReference type="EMBL" id="GDIQ01028151">
    <property type="protein sequence ID" value="JAN66586.1"/>
    <property type="molecule type" value="Transcribed_RNA"/>
</dbReference>
<dbReference type="InterPro" id="IPR036259">
    <property type="entry name" value="MFS_trans_sf"/>
</dbReference>
<protein>
    <submittedName>
        <fullName evidence="6">Major facilitator superfamily domain-containing protein</fullName>
    </submittedName>
</protein>
<comment type="subcellular location">
    <subcellularLocation>
        <location evidence="1">Endomembrane system</location>
        <topology evidence="1">Multi-pass membrane protein</topology>
    </subcellularLocation>
</comment>
<dbReference type="PANTHER" id="PTHR23510:SF3">
    <property type="entry name" value="MAJOR FACILITATOR SUPERFAMILY DOMAIN-CONTAINING PROTEIN 8"/>
    <property type="match status" value="1"/>
</dbReference>
<keyword evidence="4" id="KW-1133">Transmembrane helix</keyword>
<sequence length="630" mass="68088">MMAGRSGTYSFDGNSESHFTAKSLDIGDVSKKCGKKETVSISGDVDEVDYAKDVEPAAERRRRYFSLAIITLTAFTFNLSFSIILTSAKPYLDQMDPEAGTQFLGLFISAQPLAQLFSSPFLGFLGNKFGSIRILSILSTLVLATGFVLYACVSALPGPRRWYLFAARFLIGAAAGSTTLCFSYIASATTVKERTTAISLFSLAGSTAFVLGPVIQLAFAPLGVGTDMPIGGDLYINLFTGPSWLSAGMALFNAFVFLPGIFSEHNVAKKEGDFVATMAAKKRSGKATCPSPGEMAQKIQKQKRPDKWALIVCIVIFASVQFNFIFLESVATLLVIAKKRSGKATCPSPGEMAEKIQKQKRPDKWALVVCIVIFASVQFNFIFLESVATLLVIEQLGLSEKSAIIVVGLAFAGAGVYSGLIFAILGPLARRTGERILLMIGVFFLALGPVMLYPCTGPPPPLKYSDVGNVSTSLAFEKESLIEQLTFSYGWLSVPMPVSSNNVSGGCPIDLQPWCGYTSAIRWQQLIAGFILIVTGFPMGAAMTNAIFSKIIGPFPQGTWMGILAAGACFARVLCPICVTNIYSVYGPLATFAFMTGVMVLVLMLLVIYYRHLVPYRYENIEESVPYLIT</sequence>
<keyword evidence="2" id="KW-0813">Transport</keyword>
<dbReference type="GO" id="GO:0005765">
    <property type="term" value="C:lysosomal membrane"/>
    <property type="evidence" value="ECO:0007669"/>
    <property type="project" value="TreeGrafter"/>
</dbReference>
<evidence type="ECO:0000313" key="6">
    <source>
        <dbReference type="EMBL" id="JAN66586.1"/>
    </source>
</evidence>
<evidence type="ECO:0000256" key="2">
    <source>
        <dbReference type="ARBA" id="ARBA00022448"/>
    </source>
</evidence>
<reference evidence="6" key="1">
    <citation type="submission" date="2015-10" db="EMBL/GenBank/DDBJ databases">
        <title>EvidentialGene: Evidence-directed Construction of Complete mRNA Transcriptomes without Genomes.</title>
        <authorList>
            <person name="Gilbert D.G."/>
        </authorList>
    </citation>
    <scope>NUCLEOTIDE SEQUENCE</scope>
</reference>
<evidence type="ECO:0000256" key="1">
    <source>
        <dbReference type="ARBA" id="ARBA00004127"/>
    </source>
</evidence>
<dbReference type="GO" id="GO:0022857">
    <property type="term" value="F:transmembrane transporter activity"/>
    <property type="evidence" value="ECO:0007669"/>
    <property type="project" value="InterPro"/>
</dbReference>